<dbReference type="AlphaFoldDB" id="A0A3D8T069"/>
<name>A0A3D8T069_9HELO</name>
<proteinExistence type="predicted"/>
<evidence type="ECO:0000313" key="3">
    <source>
        <dbReference type="Proteomes" id="UP000256328"/>
    </source>
</evidence>
<sequence length="398" mass="44797">MALDLIQGDGGAGFLQRLEFPSRWFLLDFCLITLTSLMQSEMLELVCVDAPQDTITVRIPSILACTVSKRFKELAYIKHKFNVLELLGESQGSFEQRVNYDFYSLLVSFIEWLYTSSVPKSCLAQHLALWHLGHLLQAPAFQNAILRNFTIAEKSRKRSKTNVAVQFPCRILESFTSYQSLQCVLRQAKFVQAMTPGYVNDDDEENEDFFADKQLLRFLVDCLAVVGFDHPHCKQVIRGGGYLAEQMVDAANAMLMAPHGYPYPWSKDGIEAYLVEEKDEAKEVSTNDLDSPDTAVKEPATEPAPWPKQEPEAKPAPWSKQGQEYKSVNFPKKESMDAEMKDKLDASRNDLSDDEGDIISPKNCYGHRAFAGKKSQGSPSARPRTGTYSTFDSEQTPS</sequence>
<accession>A0A3D8T069</accession>
<gene>
    <name evidence="2" type="ORF">BP5796_01340</name>
</gene>
<feature type="compositionally biased region" description="Polar residues" evidence="1">
    <location>
        <begin position="386"/>
        <end position="398"/>
    </location>
</feature>
<keyword evidence="3" id="KW-1185">Reference proteome</keyword>
<evidence type="ECO:0000313" key="2">
    <source>
        <dbReference type="EMBL" id="RDW91946.1"/>
    </source>
</evidence>
<organism evidence="2 3">
    <name type="scientific">Coleophoma crateriformis</name>
    <dbReference type="NCBI Taxonomy" id="565419"/>
    <lineage>
        <taxon>Eukaryota</taxon>
        <taxon>Fungi</taxon>
        <taxon>Dikarya</taxon>
        <taxon>Ascomycota</taxon>
        <taxon>Pezizomycotina</taxon>
        <taxon>Leotiomycetes</taxon>
        <taxon>Helotiales</taxon>
        <taxon>Dermateaceae</taxon>
        <taxon>Coleophoma</taxon>
    </lineage>
</organism>
<feature type="compositionally biased region" description="Basic and acidic residues" evidence="1">
    <location>
        <begin position="331"/>
        <end position="351"/>
    </location>
</feature>
<feature type="region of interest" description="Disordered" evidence="1">
    <location>
        <begin position="279"/>
        <end position="398"/>
    </location>
</feature>
<dbReference type="EMBL" id="PDLN01000002">
    <property type="protein sequence ID" value="RDW91946.1"/>
    <property type="molecule type" value="Genomic_DNA"/>
</dbReference>
<comment type="caution">
    <text evidence="2">The sequence shown here is derived from an EMBL/GenBank/DDBJ whole genome shotgun (WGS) entry which is preliminary data.</text>
</comment>
<reference evidence="2 3" key="1">
    <citation type="journal article" date="2018" name="IMA Fungus">
        <title>IMA Genome-F 9: Draft genome sequence of Annulohypoxylon stygium, Aspergillus mulundensis, Berkeleyomyces basicola (syn. Thielaviopsis basicola), Ceratocystis smalleyi, two Cercospora beticola strains, Coleophoma cylindrospora, Fusarium fracticaudum, Phialophora cf. hyalina, and Morchella septimelata.</title>
        <authorList>
            <person name="Wingfield B.D."/>
            <person name="Bills G.F."/>
            <person name="Dong Y."/>
            <person name="Huang W."/>
            <person name="Nel W.J."/>
            <person name="Swalarsk-Parry B.S."/>
            <person name="Vaghefi N."/>
            <person name="Wilken P.M."/>
            <person name="An Z."/>
            <person name="de Beer Z.W."/>
            <person name="De Vos L."/>
            <person name="Chen L."/>
            <person name="Duong T.A."/>
            <person name="Gao Y."/>
            <person name="Hammerbacher A."/>
            <person name="Kikkert J.R."/>
            <person name="Li Y."/>
            <person name="Li H."/>
            <person name="Li K."/>
            <person name="Li Q."/>
            <person name="Liu X."/>
            <person name="Ma X."/>
            <person name="Naidoo K."/>
            <person name="Pethybridge S.J."/>
            <person name="Sun J."/>
            <person name="Steenkamp E.T."/>
            <person name="van der Nest M.A."/>
            <person name="van Wyk S."/>
            <person name="Wingfield M.J."/>
            <person name="Xiong C."/>
            <person name="Yue Q."/>
            <person name="Zhang X."/>
        </authorList>
    </citation>
    <scope>NUCLEOTIDE SEQUENCE [LARGE SCALE GENOMIC DNA]</scope>
    <source>
        <strain evidence="2 3">BP5796</strain>
    </source>
</reference>
<dbReference type="OrthoDB" id="3562267at2759"/>
<evidence type="ECO:0000256" key="1">
    <source>
        <dbReference type="SAM" id="MobiDB-lite"/>
    </source>
</evidence>
<protein>
    <submittedName>
        <fullName evidence="2">Uncharacterized protein</fullName>
    </submittedName>
</protein>
<dbReference type="Proteomes" id="UP000256328">
    <property type="component" value="Unassembled WGS sequence"/>
</dbReference>